<dbReference type="EMBL" id="PFOB01000036">
    <property type="protein sequence ID" value="PIZ63012.1"/>
    <property type="molecule type" value="Genomic_DNA"/>
</dbReference>
<evidence type="ECO:0000313" key="1">
    <source>
        <dbReference type="EMBL" id="PIZ63012.1"/>
    </source>
</evidence>
<organism evidence="1 2">
    <name type="scientific">Candidatus Roizmanbacteria bacterium CG_4_10_14_0_2_um_filter_39_13</name>
    <dbReference type="NCBI Taxonomy" id="1974825"/>
    <lineage>
        <taxon>Bacteria</taxon>
        <taxon>Candidatus Roizmaniibacteriota</taxon>
    </lineage>
</organism>
<evidence type="ECO:0008006" key="3">
    <source>
        <dbReference type="Google" id="ProtNLM"/>
    </source>
</evidence>
<sequence length="176" mass="20220">MYDTTKLLHFRKQKDDAWKNAASSPLTEEQKKSFKGLNYFPPSPNLSFELSLDRNIPNVGSQVVIKTTGGDEQIYLKAGKVRFSIEGSEIEALIFEDPEQEQFQYYLLFRDQTTGKETYKNGRMLQIPKKGDTLIIDFNYAYNPYSSYNDNWDCPITPKENILPVAIKAGEKSLDQ</sequence>
<gene>
    <name evidence="1" type="ORF">COY16_02975</name>
</gene>
<name>A0A2M7TZD6_9BACT</name>
<accession>A0A2M7TZD6</accession>
<comment type="caution">
    <text evidence="1">The sequence shown here is derived from an EMBL/GenBank/DDBJ whole genome shotgun (WGS) entry which is preliminary data.</text>
</comment>
<dbReference type="InterPro" id="IPR012467">
    <property type="entry name" value="DUF1684"/>
</dbReference>
<dbReference type="PANTHER" id="PTHR41913">
    <property type="entry name" value="DUF1684 DOMAIN-CONTAINING PROTEIN"/>
    <property type="match status" value="1"/>
</dbReference>
<evidence type="ECO:0000313" key="2">
    <source>
        <dbReference type="Proteomes" id="UP000228503"/>
    </source>
</evidence>
<protein>
    <recommendedName>
        <fullName evidence="3">DUF1684 domain-containing protein</fullName>
    </recommendedName>
</protein>
<dbReference type="AlphaFoldDB" id="A0A2M7TZD6"/>
<dbReference type="Proteomes" id="UP000228503">
    <property type="component" value="Unassembled WGS sequence"/>
</dbReference>
<proteinExistence type="predicted"/>
<reference evidence="2" key="1">
    <citation type="submission" date="2017-09" db="EMBL/GenBank/DDBJ databases">
        <title>Depth-based differentiation of microbial function through sediment-hosted aquifers and enrichment of novel symbionts in the deep terrestrial subsurface.</title>
        <authorList>
            <person name="Probst A.J."/>
            <person name="Ladd B."/>
            <person name="Jarett J.K."/>
            <person name="Geller-Mcgrath D.E."/>
            <person name="Sieber C.M.K."/>
            <person name="Emerson J.B."/>
            <person name="Anantharaman K."/>
            <person name="Thomas B.C."/>
            <person name="Malmstrom R."/>
            <person name="Stieglmeier M."/>
            <person name="Klingl A."/>
            <person name="Woyke T."/>
            <person name="Ryan C.M."/>
            <person name="Banfield J.F."/>
        </authorList>
    </citation>
    <scope>NUCLEOTIDE SEQUENCE [LARGE SCALE GENOMIC DNA]</scope>
</reference>
<dbReference type="PANTHER" id="PTHR41913:SF1">
    <property type="entry name" value="DUF1684 DOMAIN-CONTAINING PROTEIN"/>
    <property type="match status" value="1"/>
</dbReference>
<dbReference type="Pfam" id="PF07920">
    <property type="entry name" value="DUF1684"/>
    <property type="match status" value="1"/>
</dbReference>